<dbReference type="Proteomes" id="UP001562354">
    <property type="component" value="Unassembled WGS sequence"/>
</dbReference>
<organism evidence="2 3">
    <name type="scientific">Neodothiora populina</name>
    <dbReference type="NCBI Taxonomy" id="2781224"/>
    <lineage>
        <taxon>Eukaryota</taxon>
        <taxon>Fungi</taxon>
        <taxon>Dikarya</taxon>
        <taxon>Ascomycota</taxon>
        <taxon>Pezizomycotina</taxon>
        <taxon>Dothideomycetes</taxon>
        <taxon>Dothideomycetidae</taxon>
        <taxon>Dothideales</taxon>
        <taxon>Dothioraceae</taxon>
        <taxon>Neodothiora</taxon>
    </lineage>
</organism>
<evidence type="ECO:0000313" key="3">
    <source>
        <dbReference type="Proteomes" id="UP001562354"/>
    </source>
</evidence>
<feature type="domain" description="Beta-lactamase-related" evidence="1">
    <location>
        <begin position="21"/>
        <end position="400"/>
    </location>
</feature>
<sequence>MRLSQTSNDRLEGIADAFINKENGIPGLVCCFVDKTGQALFEYAGGRRATGSSVPMTTDTIFWYASCTKMVTAIAAMQLVEQGLINLDDGEQLEACLWELQDRKVLERDQQGGLELVPKQSKVTLRMLLSHTAGFGYSFANPKLKEWSEPTGISEVSSEEFDIFAQPLVNQPGTAWEYGINMDWVGRLIERISGTGLHDYMQRNIFQPLGISSISFFPTTEQMALLAYLHERRADGTIQARDGGHLLKTPLRVHEAKRNTVIQAGGHGLFGTPRDYCQIVAVLLNGGVHAPSGMRILEAKTVANMLENQISEHPDFARDVGPACKPSLVNSAAETYPQPHEQPQGWGMSFFRLLHPSHTGRSGNTVWWSGLANLIWWADVENGVGGMVASQILPFNDPDVFACHEELEIALYEGIVGQS</sequence>
<reference evidence="2 3" key="1">
    <citation type="submission" date="2024-07" db="EMBL/GenBank/DDBJ databases">
        <title>Draft sequence of the Neodothiora populina.</title>
        <authorList>
            <person name="Drown D.D."/>
            <person name="Schuette U.S."/>
            <person name="Buechlein A.B."/>
            <person name="Rusch D.R."/>
            <person name="Winton L.W."/>
            <person name="Adams G.A."/>
        </authorList>
    </citation>
    <scope>NUCLEOTIDE SEQUENCE [LARGE SCALE GENOMIC DNA]</scope>
    <source>
        <strain evidence="2 3">CPC 39397</strain>
    </source>
</reference>
<comment type="caution">
    <text evidence="2">The sequence shown here is derived from an EMBL/GenBank/DDBJ whole genome shotgun (WGS) entry which is preliminary data.</text>
</comment>
<evidence type="ECO:0000313" key="2">
    <source>
        <dbReference type="EMBL" id="KAL1301927.1"/>
    </source>
</evidence>
<dbReference type="EMBL" id="JBFMKM010000012">
    <property type="protein sequence ID" value="KAL1301927.1"/>
    <property type="molecule type" value="Genomic_DNA"/>
</dbReference>
<dbReference type="Gene3D" id="3.40.710.10">
    <property type="entry name" value="DD-peptidase/beta-lactamase superfamily"/>
    <property type="match status" value="1"/>
</dbReference>
<dbReference type="InterPro" id="IPR012338">
    <property type="entry name" value="Beta-lactam/transpept-like"/>
</dbReference>
<name>A0ABR3P784_9PEZI</name>
<accession>A0ABR3P784</accession>
<gene>
    <name evidence="2" type="ORF">AAFC00_002389</name>
</gene>
<protein>
    <recommendedName>
        <fullName evidence="1">Beta-lactamase-related domain-containing protein</fullName>
    </recommendedName>
</protein>
<keyword evidence="3" id="KW-1185">Reference proteome</keyword>
<dbReference type="PANTHER" id="PTHR43283:SF3">
    <property type="entry name" value="BETA-LACTAMASE FAMILY PROTEIN (AFU_ORTHOLOGUE AFUA_5G07500)"/>
    <property type="match status" value="1"/>
</dbReference>
<dbReference type="RefSeq" id="XP_069198203.1">
    <property type="nucleotide sequence ID" value="XM_069341696.1"/>
</dbReference>
<dbReference type="PANTHER" id="PTHR43283">
    <property type="entry name" value="BETA-LACTAMASE-RELATED"/>
    <property type="match status" value="1"/>
</dbReference>
<dbReference type="InterPro" id="IPR001466">
    <property type="entry name" value="Beta-lactam-related"/>
</dbReference>
<dbReference type="GeneID" id="95976091"/>
<proteinExistence type="predicted"/>
<dbReference type="SUPFAM" id="SSF56601">
    <property type="entry name" value="beta-lactamase/transpeptidase-like"/>
    <property type="match status" value="1"/>
</dbReference>
<dbReference type="Pfam" id="PF00144">
    <property type="entry name" value="Beta-lactamase"/>
    <property type="match status" value="1"/>
</dbReference>
<evidence type="ECO:0000259" key="1">
    <source>
        <dbReference type="Pfam" id="PF00144"/>
    </source>
</evidence>
<dbReference type="InterPro" id="IPR050789">
    <property type="entry name" value="Diverse_Enzym_Activities"/>
</dbReference>